<keyword evidence="6 9" id="KW-1133">Transmembrane helix</keyword>
<evidence type="ECO:0000256" key="7">
    <source>
        <dbReference type="ARBA" id="ARBA00023065"/>
    </source>
</evidence>
<evidence type="ECO:0000256" key="2">
    <source>
        <dbReference type="ARBA" id="ARBA00008328"/>
    </source>
</evidence>
<gene>
    <name evidence="11" type="ordered locus">CAALFM_C110750CA</name>
    <name evidence="10" type="ordered locus">orf19.2343.1</name>
</gene>
<dbReference type="AlphaFoldDB" id="A0A1D8PEY4"/>
<dbReference type="GO" id="GO:0000220">
    <property type="term" value="C:vacuolar proton-transporting V-type ATPase, V0 domain"/>
    <property type="evidence" value="ECO:0000318"/>
    <property type="project" value="GO_Central"/>
</dbReference>
<keyword evidence="8 9" id="KW-0472">Membrane</keyword>
<sequence>MWVFVYKFEESSADVKKKSKSQNKKGALTQKKKSNLRVINNISCRLKPNSKDTRLSKMSGYSVVAVFIVVVALSCLAWVFAPKENTTVFRSSVILALSMCYLMWAITYLAQLHPLEAPRRSDLRPEPKD</sequence>
<keyword evidence="5" id="KW-0375">Hydrogen ion transport</keyword>
<dbReference type="GeneID" id="30515043"/>
<keyword evidence="7" id="KW-0406">Ion transport</keyword>
<dbReference type="Proteomes" id="UP000000559">
    <property type="component" value="Chromosome 1"/>
</dbReference>
<evidence type="ECO:0000256" key="5">
    <source>
        <dbReference type="ARBA" id="ARBA00022781"/>
    </source>
</evidence>
<dbReference type="FunCoup" id="A0A1D8PEY4">
    <property type="interactions" value="100"/>
</dbReference>
<dbReference type="GO" id="GO:0046961">
    <property type="term" value="F:proton-transporting ATPase activity, rotational mechanism"/>
    <property type="evidence" value="ECO:0007669"/>
    <property type="project" value="InterPro"/>
</dbReference>
<keyword evidence="3" id="KW-0813">Transport</keyword>
<comment type="subcellular location">
    <subcellularLocation>
        <location evidence="1">Endomembrane system</location>
        <topology evidence="1">Multi-pass membrane protein</topology>
    </subcellularLocation>
</comment>
<reference evidence="11 12" key="2">
    <citation type="journal article" date="2007" name="Genome Biol.">
        <title>Assembly of the Candida albicans genome into sixteen supercontigs aligned on the eight chromosomes.</title>
        <authorList>
            <person name="van het Hoog M."/>
            <person name="Rast T.J."/>
            <person name="Martchenko M."/>
            <person name="Grindle S."/>
            <person name="Dignard D."/>
            <person name="Hogues H."/>
            <person name="Cuomo C."/>
            <person name="Berriman M."/>
            <person name="Scherer S."/>
            <person name="Magee B.B."/>
            <person name="Whiteway M."/>
            <person name="Chibana H."/>
            <person name="Nantel A."/>
            <person name="Magee P.T."/>
        </authorList>
    </citation>
    <scope>GENOME REANNOTATION</scope>
    <source>
        <strain evidence="12">SC5314 / ATCC MYA-2876</strain>
    </source>
</reference>
<evidence type="ECO:0000313" key="11">
    <source>
        <dbReference type="EMBL" id="AOW26702.1"/>
    </source>
</evidence>
<evidence type="ECO:0000256" key="9">
    <source>
        <dbReference type="SAM" id="Phobius"/>
    </source>
</evidence>
<reference evidence="11 12" key="1">
    <citation type="journal article" date="2004" name="Proc. Natl. Acad. Sci. U.S.A.">
        <title>The diploid genome sequence of Candida albicans.</title>
        <authorList>
            <person name="Jones T."/>
            <person name="Federspiel N.A."/>
            <person name="Chibana H."/>
            <person name="Dungan J."/>
            <person name="Kalman S."/>
            <person name="Magee B.B."/>
            <person name="Newport G."/>
            <person name="Thorstenson Y.R."/>
            <person name="Agabian N."/>
            <person name="Magee P.T."/>
            <person name="Davis R.W."/>
            <person name="Scherer S."/>
        </authorList>
    </citation>
    <scope>NUCLEOTIDE SEQUENCE [LARGE SCALE GENOMIC DNA]</scope>
    <source>
        <strain evidence="12">SC5314 / ATCC MYA-2876</strain>
    </source>
</reference>
<dbReference type="Pfam" id="PF05493">
    <property type="entry name" value="ATP_synt_H"/>
    <property type="match status" value="1"/>
</dbReference>
<dbReference type="KEGG" id="cal:CAALFM_C110750CA"/>
<protein>
    <submittedName>
        <fullName evidence="11">H(+)-transporting V0 sector ATPase subunit e</fullName>
    </submittedName>
</protein>
<dbReference type="InParanoid" id="A0A1D8PEY4"/>
<evidence type="ECO:0000256" key="8">
    <source>
        <dbReference type="ARBA" id="ARBA00023136"/>
    </source>
</evidence>
<evidence type="ECO:0000256" key="1">
    <source>
        <dbReference type="ARBA" id="ARBA00004127"/>
    </source>
</evidence>
<feature type="transmembrane region" description="Helical" evidence="9">
    <location>
        <begin position="60"/>
        <end position="81"/>
    </location>
</feature>
<dbReference type="PANTHER" id="PTHR12263:SF0">
    <property type="entry name" value="V-TYPE PROTON ATPASE SUBUNIT"/>
    <property type="match status" value="1"/>
</dbReference>
<evidence type="ECO:0000313" key="12">
    <source>
        <dbReference type="Proteomes" id="UP000000559"/>
    </source>
</evidence>
<accession>A0A1D8PEY4</accession>
<dbReference type="GO" id="GO:0012505">
    <property type="term" value="C:endomembrane system"/>
    <property type="evidence" value="ECO:0007669"/>
    <property type="project" value="UniProtKB-SubCell"/>
</dbReference>
<evidence type="ECO:0000256" key="3">
    <source>
        <dbReference type="ARBA" id="ARBA00022448"/>
    </source>
</evidence>
<dbReference type="CGD" id="CAL0000188556">
    <property type="gene designation" value="orf19.2343.1"/>
</dbReference>
<dbReference type="GO" id="GO:0055085">
    <property type="term" value="P:transmembrane transport"/>
    <property type="evidence" value="ECO:0000318"/>
    <property type="project" value="GO_Central"/>
</dbReference>
<dbReference type="EMBL" id="CP017623">
    <property type="protein sequence ID" value="AOW26702.1"/>
    <property type="molecule type" value="Genomic_DNA"/>
</dbReference>
<evidence type="ECO:0000313" key="10">
    <source>
        <dbReference type="CGD" id="CAL0000188556"/>
    </source>
</evidence>
<organism evidence="11 12">
    <name type="scientific">Candida albicans (strain SC5314 / ATCC MYA-2876)</name>
    <name type="common">Yeast</name>
    <dbReference type="NCBI Taxonomy" id="237561"/>
    <lineage>
        <taxon>Eukaryota</taxon>
        <taxon>Fungi</taxon>
        <taxon>Dikarya</taxon>
        <taxon>Ascomycota</taxon>
        <taxon>Saccharomycotina</taxon>
        <taxon>Pichiomycetes</taxon>
        <taxon>Debaryomycetaceae</taxon>
        <taxon>Candida/Lodderomyces clade</taxon>
        <taxon>Candida</taxon>
    </lineage>
</organism>
<dbReference type="STRING" id="237561.A0A1D8PEY4"/>
<keyword evidence="12" id="KW-1185">Reference proteome</keyword>
<dbReference type="InterPro" id="IPR008389">
    <property type="entry name" value="ATPase_V0-cplx_e1/e2_su"/>
</dbReference>
<evidence type="ECO:0000256" key="6">
    <source>
        <dbReference type="ARBA" id="ARBA00022989"/>
    </source>
</evidence>
<dbReference type="OrthoDB" id="1508846at2759"/>
<reference evidence="11 12" key="3">
    <citation type="journal article" date="2013" name="Genome Biol.">
        <title>Assembly of a phased diploid Candida albicans genome facilitates allele-specific measurements and provides a simple model for repeat and indel structure.</title>
        <authorList>
            <person name="Muzzey D."/>
            <person name="Schwartz K."/>
            <person name="Weissman J.S."/>
            <person name="Sherlock G."/>
        </authorList>
    </citation>
    <scope>NUCLEOTIDE SEQUENCE [LARGE SCALE GENOMIC DNA]</scope>
    <source>
        <strain evidence="12">SC5314 / ATCC MYA-2876</strain>
    </source>
</reference>
<dbReference type="SMR" id="A0A1D8PEY4"/>
<comment type="similarity">
    <text evidence="2">Belongs to the V-ATPase e1/e2 subunit family.</text>
</comment>
<feature type="transmembrane region" description="Helical" evidence="9">
    <location>
        <begin position="87"/>
        <end position="110"/>
    </location>
</feature>
<name>A0A1D8PEY4_CANAL</name>
<dbReference type="RefSeq" id="XP_019330691.1">
    <property type="nucleotide sequence ID" value="XM_019475146.1"/>
</dbReference>
<proteinExistence type="inferred from homology"/>
<keyword evidence="4 9" id="KW-0812">Transmembrane</keyword>
<evidence type="ECO:0000256" key="4">
    <source>
        <dbReference type="ARBA" id="ARBA00022692"/>
    </source>
</evidence>
<dbReference type="PANTHER" id="PTHR12263">
    <property type="entry name" value="VACUOLAR ATP SYNTHASE SUBUNIT H"/>
    <property type="match status" value="1"/>
</dbReference>
<dbReference type="VEuPathDB" id="FungiDB:C1_10750C_A"/>
<dbReference type="GO" id="GO:0007035">
    <property type="term" value="P:vacuolar acidification"/>
    <property type="evidence" value="ECO:0000318"/>
    <property type="project" value="GO_Central"/>
</dbReference>